<evidence type="ECO:0000313" key="2">
    <source>
        <dbReference type="Proteomes" id="UP001054821"/>
    </source>
</evidence>
<name>A0AAD4WEE0_PRUDU</name>
<comment type="caution">
    <text evidence="1">The sequence shown here is derived from an EMBL/GenBank/DDBJ whole genome shotgun (WGS) entry which is preliminary data.</text>
</comment>
<protein>
    <submittedName>
        <fullName evidence="1">Uncharacterized protein</fullName>
    </submittedName>
</protein>
<reference evidence="1 2" key="1">
    <citation type="journal article" date="2022" name="G3 (Bethesda)">
        <title>Whole-genome sequence and methylome profiling of the almond [Prunus dulcis (Mill.) D.A. Webb] cultivar 'Nonpareil'.</title>
        <authorList>
            <person name="D'Amico-Willman K.M."/>
            <person name="Ouma W.Z."/>
            <person name="Meulia T."/>
            <person name="Sideli G.M."/>
            <person name="Gradziel T.M."/>
            <person name="Fresnedo-Ramirez J."/>
        </authorList>
    </citation>
    <scope>NUCLEOTIDE SEQUENCE [LARGE SCALE GENOMIC DNA]</scope>
    <source>
        <strain evidence="1">Clone GOH B32 T37-40</strain>
    </source>
</reference>
<dbReference type="Proteomes" id="UP001054821">
    <property type="component" value="Chromosome 2"/>
</dbReference>
<accession>A0AAD4WEE0</accession>
<dbReference type="EMBL" id="JAJFAZ020000002">
    <property type="protein sequence ID" value="KAI5342020.1"/>
    <property type="molecule type" value="Genomic_DNA"/>
</dbReference>
<sequence length="223" mass="25938">MWLAHKDFDQVVSQGWNCSYVGNGAQQIRTCCNTFKHQLKTWNRSVFGDMFHKLRITQDNLALIIQEQLAQNPFDLFLLDQDLNTELKLLLEHEEVFYAQNTRANWLQLGDKNTKYFHSQALIRRKRNQFLRIKDLNGLWVEGETLPDAFIQAFKTRFTAEQPPNRHLMSEFLQEIEPCVTNSDNENLLASVSNFELECAIKSIGPLKAPGPYGLQAIFYHKC</sequence>
<dbReference type="AlphaFoldDB" id="A0AAD4WEE0"/>
<keyword evidence="2" id="KW-1185">Reference proteome</keyword>
<evidence type="ECO:0000313" key="1">
    <source>
        <dbReference type="EMBL" id="KAI5342020.1"/>
    </source>
</evidence>
<proteinExistence type="predicted"/>
<gene>
    <name evidence="1" type="ORF">L3X38_009895</name>
</gene>
<organism evidence="1 2">
    <name type="scientific">Prunus dulcis</name>
    <name type="common">Almond</name>
    <name type="synonym">Amygdalus dulcis</name>
    <dbReference type="NCBI Taxonomy" id="3755"/>
    <lineage>
        <taxon>Eukaryota</taxon>
        <taxon>Viridiplantae</taxon>
        <taxon>Streptophyta</taxon>
        <taxon>Embryophyta</taxon>
        <taxon>Tracheophyta</taxon>
        <taxon>Spermatophyta</taxon>
        <taxon>Magnoliopsida</taxon>
        <taxon>eudicotyledons</taxon>
        <taxon>Gunneridae</taxon>
        <taxon>Pentapetalae</taxon>
        <taxon>rosids</taxon>
        <taxon>fabids</taxon>
        <taxon>Rosales</taxon>
        <taxon>Rosaceae</taxon>
        <taxon>Amygdaloideae</taxon>
        <taxon>Amygdaleae</taxon>
        <taxon>Prunus</taxon>
    </lineage>
</organism>